<dbReference type="InterPro" id="IPR011008">
    <property type="entry name" value="Dimeric_a/b-barrel"/>
</dbReference>
<evidence type="ECO:0000313" key="2">
    <source>
        <dbReference type="EMBL" id="KPQ12643.1"/>
    </source>
</evidence>
<comment type="caution">
    <text evidence="2">The sequence shown here is derived from an EMBL/GenBank/DDBJ whole genome shotgun (WGS) entry which is preliminary data.</text>
</comment>
<evidence type="ECO:0000313" key="4">
    <source>
        <dbReference type="Proteomes" id="UP000050497"/>
    </source>
</evidence>
<protein>
    <submittedName>
        <fullName evidence="3">Quinol monooxygenase YgiN</fullName>
    </submittedName>
</protein>
<dbReference type="EMBL" id="FMBM01000003">
    <property type="protein sequence ID" value="SCC82680.1"/>
    <property type="molecule type" value="Genomic_DNA"/>
</dbReference>
<dbReference type="Pfam" id="PF03992">
    <property type="entry name" value="ABM"/>
    <property type="match status" value="1"/>
</dbReference>
<dbReference type="Proteomes" id="UP000050497">
    <property type="component" value="Unassembled WGS sequence"/>
</dbReference>
<evidence type="ECO:0000313" key="3">
    <source>
        <dbReference type="EMBL" id="SCC82680.1"/>
    </source>
</evidence>
<dbReference type="Gene3D" id="3.30.70.100">
    <property type="match status" value="1"/>
</dbReference>
<dbReference type="GO" id="GO:0004497">
    <property type="term" value="F:monooxygenase activity"/>
    <property type="evidence" value="ECO:0007669"/>
    <property type="project" value="UniProtKB-KW"/>
</dbReference>
<keyword evidence="5" id="KW-1185">Reference proteome</keyword>
<dbReference type="AlphaFoldDB" id="A0A0P7YDZ5"/>
<evidence type="ECO:0000259" key="1">
    <source>
        <dbReference type="PROSITE" id="PS51725"/>
    </source>
</evidence>
<reference evidence="2 4" key="1">
    <citation type="submission" date="2015-09" db="EMBL/GenBank/DDBJ databases">
        <title>Identification and resolution of microdiversity through metagenomic sequencing of parallel consortia.</title>
        <authorList>
            <person name="Nelson W.C."/>
            <person name="Romine M.F."/>
            <person name="Lindemann S.R."/>
        </authorList>
    </citation>
    <scope>NUCLEOTIDE SEQUENCE [LARGE SCALE GENOMIC DNA]</scope>
    <source>
        <strain evidence="2">HL-109</strain>
    </source>
</reference>
<dbReference type="OrthoDB" id="287932at2"/>
<dbReference type="InterPro" id="IPR007138">
    <property type="entry name" value="ABM_dom"/>
</dbReference>
<dbReference type="RefSeq" id="WP_074446469.1">
    <property type="nucleotide sequence ID" value="NZ_FMBM01000003.1"/>
</dbReference>
<proteinExistence type="predicted"/>
<reference evidence="3 5" key="2">
    <citation type="submission" date="2016-08" db="EMBL/GenBank/DDBJ databases">
        <authorList>
            <person name="Varghese N."/>
            <person name="Submissions Spin"/>
        </authorList>
    </citation>
    <scope>NUCLEOTIDE SEQUENCE [LARGE SCALE GENOMIC DNA]</scope>
    <source>
        <strain evidence="3 5">HL-109</strain>
    </source>
</reference>
<sequence length="101" mass="10969">MIHVVAIITAKPGKREAILDAFRANMPAVHAEQGCIEYQPVIDASGFSFQTEIGPDSFMVIEKWSGPETLKAHAAAPHMAAYAAKVKDLIADRRVHVLETA</sequence>
<feature type="domain" description="ABM" evidence="1">
    <location>
        <begin position="2"/>
        <end position="98"/>
    </location>
</feature>
<name>A0A0P7YDZ5_9HYPH</name>
<dbReference type="Proteomes" id="UP000182800">
    <property type="component" value="Unassembled WGS sequence"/>
</dbReference>
<organism evidence="2 4">
    <name type="scientific">Saliniramus fredricksonii</name>
    <dbReference type="NCBI Taxonomy" id="1653334"/>
    <lineage>
        <taxon>Bacteria</taxon>
        <taxon>Pseudomonadati</taxon>
        <taxon>Pseudomonadota</taxon>
        <taxon>Alphaproteobacteria</taxon>
        <taxon>Hyphomicrobiales</taxon>
        <taxon>Salinarimonadaceae</taxon>
        <taxon>Saliniramus</taxon>
    </lineage>
</organism>
<dbReference type="InterPro" id="IPR050744">
    <property type="entry name" value="AI-2_Isomerase_LsrG"/>
</dbReference>
<accession>A0A0P7YDZ5</accession>
<keyword evidence="3" id="KW-0503">Monooxygenase</keyword>
<gene>
    <name evidence="3" type="ORF">GA0071312_3688</name>
    <name evidence="2" type="ORF">HLUCCO17_00685</name>
</gene>
<dbReference type="STRING" id="1653334.GA0071312_3688"/>
<dbReference type="GO" id="GO:0005829">
    <property type="term" value="C:cytosol"/>
    <property type="evidence" value="ECO:0007669"/>
    <property type="project" value="TreeGrafter"/>
</dbReference>
<dbReference type="PANTHER" id="PTHR33336:SF3">
    <property type="entry name" value="ABM DOMAIN-CONTAINING PROTEIN"/>
    <property type="match status" value="1"/>
</dbReference>
<dbReference type="PANTHER" id="PTHR33336">
    <property type="entry name" value="QUINOL MONOOXYGENASE YGIN-RELATED"/>
    <property type="match status" value="1"/>
</dbReference>
<dbReference type="EMBL" id="LJSX01000001">
    <property type="protein sequence ID" value="KPQ12643.1"/>
    <property type="molecule type" value="Genomic_DNA"/>
</dbReference>
<evidence type="ECO:0000313" key="5">
    <source>
        <dbReference type="Proteomes" id="UP000182800"/>
    </source>
</evidence>
<keyword evidence="3" id="KW-0560">Oxidoreductase</keyword>
<dbReference type="SUPFAM" id="SSF54909">
    <property type="entry name" value="Dimeric alpha+beta barrel"/>
    <property type="match status" value="1"/>
</dbReference>
<dbReference type="PROSITE" id="PS51725">
    <property type="entry name" value="ABM"/>
    <property type="match status" value="1"/>
</dbReference>